<proteinExistence type="inferred from homology"/>
<keyword evidence="2" id="KW-0285">Flavoprotein</keyword>
<evidence type="ECO:0000313" key="4">
    <source>
        <dbReference type="EMBL" id="RVD89445.1"/>
    </source>
</evidence>
<dbReference type="SUPFAM" id="SSF51905">
    <property type="entry name" value="FAD/NAD(P)-binding domain"/>
    <property type="match status" value="1"/>
</dbReference>
<keyword evidence="2" id="KW-0274">FAD</keyword>
<dbReference type="EMBL" id="SAEB01000001">
    <property type="protein sequence ID" value="RVD89445.1"/>
    <property type="molecule type" value="Genomic_DNA"/>
</dbReference>
<dbReference type="Pfam" id="PF05199">
    <property type="entry name" value="GMC_oxred_C"/>
    <property type="match status" value="1"/>
</dbReference>
<gene>
    <name evidence="4" type="ORF">DFL_000453</name>
</gene>
<evidence type="ECO:0000313" key="5">
    <source>
        <dbReference type="Proteomes" id="UP000283090"/>
    </source>
</evidence>
<evidence type="ECO:0000259" key="3">
    <source>
        <dbReference type="PROSITE" id="PS00624"/>
    </source>
</evidence>
<evidence type="ECO:0000256" key="2">
    <source>
        <dbReference type="PIRSR" id="PIRSR000137-2"/>
    </source>
</evidence>
<comment type="similarity">
    <text evidence="1">Belongs to the GMC oxidoreductase family.</text>
</comment>
<dbReference type="InterPro" id="IPR007867">
    <property type="entry name" value="GMC_OxRtase_C"/>
</dbReference>
<name>A0A437ADT1_ARTFL</name>
<dbReference type="Proteomes" id="UP000283090">
    <property type="component" value="Unassembled WGS sequence"/>
</dbReference>
<dbReference type="AlphaFoldDB" id="A0A437ADT1"/>
<dbReference type="InterPro" id="IPR036188">
    <property type="entry name" value="FAD/NAD-bd_sf"/>
</dbReference>
<dbReference type="PIRSF" id="PIRSF000137">
    <property type="entry name" value="Alcohol_oxidase"/>
    <property type="match status" value="1"/>
</dbReference>
<dbReference type="InterPro" id="IPR012132">
    <property type="entry name" value="GMC_OxRdtase"/>
</dbReference>
<dbReference type="GO" id="GO:0016614">
    <property type="term" value="F:oxidoreductase activity, acting on CH-OH group of donors"/>
    <property type="evidence" value="ECO:0007669"/>
    <property type="project" value="InterPro"/>
</dbReference>
<accession>A0A437ADT1</accession>
<keyword evidence="5" id="KW-1185">Reference proteome</keyword>
<feature type="binding site" evidence="2">
    <location>
        <begin position="546"/>
        <end position="547"/>
    </location>
    <ligand>
        <name>FAD</name>
        <dbReference type="ChEBI" id="CHEBI:57692"/>
    </ligand>
</feature>
<dbReference type="PANTHER" id="PTHR11552:SF78">
    <property type="entry name" value="GLUCOSE-METHANOL-CHOLINE OXIDOREDUCTASE N-TERMINAL DOMAIN-CONTAINING PROTEIN"/>
    <property type="match status" value="1"/>
</dbReference>
<dbReference type="GeneID" id="93582764"/>
<dbReference type="GO" id="GO:0050660">
    <property type="term" value="F:flavin adenine dinucleotide binding"/>
    <property type="evidence" value="ECO:0007669"/>
    <property type="project" value="InterPro"/>
</dbReference>
<dbReference type="InterPro" id="IPR000172">
    <property type="entry name" value="GMC_OxRdtase_N"/>
</dbReference>
<dbReference type="Gene3D" id="3.30.560.10">
    <property type="entry name" value="Glucose Oxidase, domain 3"/>
    <property type="match status" value="1"/>
</dbReference>
<dbReference type="RefSeq" id="XP_067494989.1">
    <property type="nucleotide sequence ID" value="XM_067633638.1"/>
</dbReference>
<organism evidence="4 5">
    <name type="scientific">Arthrobotrys flagrans</name>
    <name type="common">Nematode-trapping fungus</name>
    <name type="synonym">Trichothecium flagrans</name>
    <dbReference type="NCBI Taxonomy" id="97331"/>
    <lineage>
        <taxon>Eukaryota</taxon>
        <taxon>Fungi</taxon>
        <taxon>Dikarya</taxon>
        <taxon>Ascomycota</taxon>
        <taxon>Pezizomycotina</taxon>
        <taxon>Orbiliomycetes</taxon>
        <taxon>Orbiliales</taxon>
        <taxon>Orbiliaceae</taxon>
        <taxon>Arthrobotrys</taxon>
    </lineage>
</organism>
<dbReference type="PROSITE" id="PS00624">
    <property type="entry name" value="GMC_OXRED_2"/>
    <property type="match status" value="1"/>
</dbReference>
<feature type="binding site" evidence="2">
    <location>
        <position position="239"/>
    </location>
    <ligand>
        <name>FAD</name>
        <dbReference type="ChEBI" id="CHEBI:57692"/>
    </ligand>
</feature>
<dbReference type="Gene3D" id="3.50.50.60">
    <property type="entry name" value="FAD/NAD(P)-binding domain"/>
    <property type="match status" value="1"/>
</dbReference>
<dbReference type="OrthoDB" id="269227at2759"/>
<comment type="cofactor">
    <cofactor evidence="2">
        <name>FAD</name>
        <dbReference type="ChEBI" id="CHEBI:57692"/>
    </cofactor>
</comment>
<dbReference type="Pfam" id="PF00732">
    <property type="entry name" value="GMC_oxred_N"/>
    <property type="match status" value="1"/>
</dbReference>
<protein>
    <recommendedName>
        <fullName evidence="3">Glucose-methanol-choline oxidoreductase N-terminal domain-containing protein</fullName>
    </recommendedName>
</protein>
<dbReference type="VEuPathDB" id="FungiDB:DFL_000453"/>
<reference evidence="4 5" key="1">
    <citation type="submission" date="2019-01" db="EMBL/GenBank/DDBJ databases">
        <title>Intercellular communication is required for trap formation in the nematode-trapping fungus Duddingtonia flagrans.</title>
        <authorList>
            <person name="Youssar L."/>
            <person name="Wernet V."/>
            <person name="Hensel N."/>
            <person name="Hildebrandt H.-G."/>
            <person name="Fischer R."/>
        </authorList>
    </citation>
    <scope>NUCLEOTIDE SEQUENCE [LARGE SCALE GENOMIC DNA]</scope>
    <source>
        <strain evidence="4 5">CBS H-5679</strain>
    </source>
</reference>
<evidence type="ECO:0000256" key="1">
    <source>
        <dbReference type="ARBA" id="ARBA00010790"/>
    </source>
</evidence>
<dbReference type="STRING" id="97331.A0A437ADT1"/>
<dbReference type="PANTHER" id="PTHR11552">
    <property type="entry name" value="GLUCOSE-METHANOL-CHOLINE GMC OXIDOREDUCTASE"/>
    <property type="match status" value="1"/>
</dbReference>
<feature type="domain" description="Glucose-methanol-choline oxidoreductase N-terminal" evidence="3">
    <location>
        <begin position="287"/>
        <end position="301"/>
    </location>
</feature>
<dbReference type="SUPFAM" id="SSF54373">
    <property type="entry name" value="FAD-linked reductases, C-terminal domain"/>
    <property type="match status" value="1"/>
</dbReference>
<comment type="caution">
    <text evidence="4">The sequence shown here is derived from an EMBL/GenBank/DDBJ whole genome shotgun (WGS) entry which is preliminary data.</text>
</comment>
<sequence>MSNISNNPSHFPEEVDIIVAGGGSAGCTLAGRLAAADPSLSILVIEAGINNKDVPNIVHPAMYLTHLIPGAQTTTFHKANKSEKLNGREAVVPIGGCLGGSSSINAMMYTRGQGIDYDDWNTAGWTGKDLLPLFKKTETFHNDHPGVDKSLHGYEGPFHVSHGGYRSKGFQDDCIRAAAETGLKEVPDANNFTEANGMQKWLKWIHPTTGRRQDAAHALLHPILESNCTGLQVLTEHKVVKVITSNGRATGVECIPNISVKSITPATEALATPKVIKARKYVVVSAGSLSTPCILERSGIGSKSVLDKAGIPVVSEVPGVGTNYTDHNLFVMAYNSTLTEEESFDPFFDGRRSFDDEIDAFSKPGCSNYIAWSAMDIAAKVRPSEAEIASAPESFGKLWKRDYESRPERPLMVVIFGPTHIGDHSALPVSQYMTCGIFLSYPYGRGYIHVTGPDVNDRTDFDCGFLSDDWDLDALVIGYKRQREIVRRMKSFAGGAENVIWGPKFREGSKGSKWDYPTANGAVTEYDAEDDEAIKDFIRDTVATTWHSCGTCAMKPLKDGGVVDGKLNVYGIEGLKVADLSIMPSNISGNTYATALLVGEKAACILAEELGIQNF</sequence>